<gene>
    <name evidence="1" type="ORF">SDC9_117154</name>
</gene>
<evidence type="ECO:0000313" key="1">
    <source>
        <dbReference type="EMBL" id="MPM70201.1"/>
    </source>
</evidence>
<reference evidence="1" key="1">
    <citation type="submission" date="2019-08" db="EMBL/GenBank/DDBJ databases">
        <authorList>
            <person name="Kucharzyk K."/>
            <person name="Murdoch R.W."/>
            <person name="Higgins S."/>
            <person name="Loffler F."/>
        </authorList>
    </citation>
    <scope>NUCLEOTIDE SEQUENCE</scope>
</reference>
<name>A0A645BZT8_9ZZZZ</name>
<accession>A0A645BZT8</accession>
<sequence>MNKIYYCVDCKRIVSNNEKCCYCNGSYLKEIVQGSPVNVIGTKQKGKVLKVEQDRVKLIVIDEAKNKLIKEYKIEQLKKVL</sequence>
<organism evidence="1">
    <name type="scientific">bioreactor metagenome</name>
    <dbReference type="NCBI Taxonomy" id="1076179"/>
    <lineage>
        <taxon>unclassified sequences</taxon>
        <taxon>metagenomes</taxon>
        <taxon>ecological metagenomes</taxon>
    </lineage>
</organism>
<dbReference type="AlphaFoldDB" id="A0A645BZT8"/>
<protein>
    <submittedName>
        <fullName evidence="1">Uncharacterized protein</fullName>
    </submittedName>
</protein>
<dbReference type="EMBL" id="VSSQ01023338">
    <property type="protein sequence ID" value="MPM70201.1"/>
    <property type="molecule type" value="Genomic_DNA"/>
</dbReference>
<comment type="caution">
    <text evidence="1">The sequence shown here is derived from an EMBL/GenBank/DDBJ whole genome shotgun (WGS) entry which is preliminary data.</text>
</comment>
<proteinExistence type="predicted"/>